<feature type="region of interest" description="Disordered" evidence="1">
    <location>
        <begin position="1"/>
        <end position="23"/>
    </location>
</feature>
<proteinExistence type="predicted"/>
<feature type="compositionally biased region" description="Basic and acidic residues" evidence="1">
    <location>
        <begin position="1"/>
        <end position="10"/>
    </location>
</feature>
<reference evidence="2 3" key="1">
    <citation type="journal article" date="2020" name="ISME J.">
        <title>Comparative genomics reveals insights into cyanobacterial evolution and habitat adaptation.</title>
        <authorList>
            <person name="Chen M.Y."/>
            <person name="Teng W.K."/>
            <person name="Zhao L."/>
            <person name="Hu C.X."/>
            <person name="Zhou Y.K."/>
            <person name="Han B.P."/>
            <person name="Song L.R."/>
            <person name="Shu W.S."/>
        </authorList>
    </citation>
    <scope>NUCLEOTIDE SEQUENCE [LARGE SCALE GENOMIC DNA]</scope>
    <source>
        <strain evidence="2 3">FACHB-343</strain>
    </source>
</reference>
<organism evidence="2 3">
    <name type="scientific">Calothrix anomala FACHB-343</name>
    <dbReference type="NCBI Taxonomy" id="2692894"/>
    <lineage>
        <taxon>Bacteria</taxon>
        <taxon>Bacillati</taxon>
        <taxon>Cyanobacteriota</taxon>
        <taxon>Cyanophyceae</taxon>
        <taxon>Nostocales</taxon>
        <taxon>Calotrichaceae</taxon>
        <taxon>Calothrix</taxon>
    </lineage>
</organism>
<keyword evidence="3" id="KW-1185">Reference proteome</keyword>
<dbReference type="EMBL" id="JACJQG010000009">
    <property type="protein sequence ID" value="MBD2224185.1"/>
    <property type="molecule type" value="Genomic_DNA"/>
</dbReference>
<evidence type="ECO:0000256" key="1">
    <source>
        <dbReference type="SAM" id="MobiDB-lite"/>
    </source>
</evidence>
<evidence type="ECO:0000313" key="3">
    <source>
        <dbReference type="Proteomes" id="UP000647273"/>
    </source>
</evidence>
<comment type="caution">
    <text evidence="2">The sequence shown here is derived from an EMBL/GenBank/DDBJ whole genome shotgun (WGS) entry which is preliminary data.</text>
</comment>
<gene>
    <name evidence="2" type="ORF">H6G08_06705</name>
</gene>
<accession>A0ABR8AQ61</accession>
<name>A0ABR8AQ61_9CYAN</name>
<sequence>MQEDKGREGGQGRQGRQMPNAQCPMPHAQCPIINKCNNIAIKTFYRLDKPEESR</sequence>
<dbReference type="Proteomes" id="UP000647273">
    <property type="component" value="Unassembled WGS sequence"/>
</dbReference>
<protein>
    <submittedName>
        <fullName evidence="2">Uncharacterized protein</fullName>
    </submittedName>
</protein>
<evidence type="ECO:0000313" key="2">
    <source>
        <dbReference type="EMBL" id="MBD2224185.1"/>
    </source>
</evidence>